<evidence type="ECO:0000313" key="2">
    <source>
        <dbReference type="EMBL" id="KAF7292016.1"/>
    </source>
</evidence>
<dbReference type="AlphaFoldDB" id="A0A8H6S4R2"/>
<organism evidence="2 3">
    <name type="scientific">Mycena indigotica</name>
    <dbReference type="NCBI Taxonomy" id="2126181"/>
    <lineage>
        <taxon>Eukaryota</taxon>
        <taxon>Fungi</taxon>
        <taxon>Dikarya</taxon>
        <taxon>Basidiomycota</taxon>
        <taxon>Agaricomycotina</taxon>
        <taxon>Agaricomycetes</taxon>
        <taxon>Agaricomycetidae</taxon>
        <taxon>Agaricales</taxon>
        <taxon>Marasmiineae</taxon>
        <taxon>Mycenaceae</taxon>
        <taxon>Mycena</taxon>
    </lineage>
</organism>
<evidence type="ECO:0000313" key="3">
    <source>
        <dbReference type="Proteomes" id="UP000636479"/>
    </source>
</evidence>
<dbReference type="RefSeq" id="XP_037214743.1">
    <property type="nucleotide sequence ID" value="XM_037368775.1"/>
</dbReference>
<protein>
    <submittedName>
        <fullName evidence="2">Uncharacterized protein</fullName>
    </submittedName>
</protein>
<dbReference type="Proteomes" id="UP000636479">
    <property type="component" value="Unassembled WGS sequence"/>
</dbReference>
<feature type="region of interest" description="Disordered" evidence="1">
    <location>
        <begin position="144"/>
        <end position="168"/>
    </location>
</feature>
<comment type="caution">
    <text evidence="2">The sequence shown here is derived from an EMBL/GenBank/DDBJ whole genome shotgun (WGS) entry which is preliminary data.</text>
</comment>
<keyword evidence="3" id="KW-1185">Reference proteome</keyword>
<accession>A0A8H6S4R2</accession>
<dbReference type="GeneID" id="59351291"/>
<dbReference type="EMBL" id="JACAZF010000012">
    <property type="protein sequence ID" value="KAF7292016.1"/>
    <property type="molecule type" value="Genomic_DNA"/>
</dbReference>
<evidence type="ECO:0000256" key="1">
    <source>
        <dbReference type="SAM" id="MobiDB-lite"/>
    </source>
</evidence>
<reference evidence="2" key="1">
    <citation type="submission" date="2020-05" db="EMBL/GenBank/DDBJ databases">
        <title>Mycena genomes resolve the evolution of fungal bioluminescence.</title>
        <authorList>
            <person name="Tsai I.J."/>
        </authorList>
    </citation>
    <scope>NUCLEOTIDE SEQUENCE</scope>
    <source>
        <strain evidence="2">171206Taipei</strain>
    </source>
</reference>
<gene>
    <name evidence="2" type="ORF">MIND_01227300</name>
</gene>
<proteinExistence type="predicted"/>
<sequence>MAETRGQRKSRAMDRFDHVAQQCECFDIQTHVPSLSSATTSQCLYCAIARSRHLPRARVRHDYVALAAIGYCPRIHRATFVQNDQQEPLKHLSFLVGTDITTAQTAMSRGSNLQASSSTSKTYPVPSQYLYDWLERLRHTEQENPHLPIDQPSHEGDSQSALAGVPDLPQPLDQYSRLSRGILPLISSTRANIHAAKKAAQAEVGASRHRQRKRRSRQVLAAPKPFYNATPDHDARARCPEDYIGQQEIPLVLGREVPCLLSLGPFSPREQDVIFDIESIIRATALWPEQQLIVDIIQLLRSSYASSPSPMPTNAPKRVYRNNDGIWRAFEPLRVAGLPQIEAHVMQKRGWPSKAEVADIFITLKMI</sequence>
<name>A0A8H6S4R2_9AGAR</name>